<dbReference type="InterPro" id="IPR013321">
    <property type="entry name" value="Arc_rbn_hlx_hlx"/>
</dbReference>
<dbReference type="InterPro" id="IPR050192">
    <property type="entry name" value="CopG/NikR_regulator"/>
</dbReference>
<dbReference type="RefSeq" id="WP_017757430.1">
    <property type="nucleotide sequence ID" value="NZ_QQAV01000007.1"/>
</dbReference>
<dbReference type="HAMAP" id="MF_00476">
    <property type="entry name" value="NikR"/>
    <property type="match status" value="1"/>
</dbReference>
<evidence type="ECO:0000259" key="9">
    <source>
        <dbReference type="Pfam" id="PF01402"/>
    </source>
</evidence>
<proteinExistence type="inferred from homology"/>
<dbReference type="CDD" id="cd22231">
    <property type="entry name" value="RHH_NikR_HicB-like"/>
    <property type="match status" value="1"/>
</dbReference>
<keyword evidence="2 7" id="KW-0533">Nickel</keyword>
<feature type="domain" description="Ribbon-helix-helix protein CopG" evidence="9">
    <location>
        <begin position="3"/>
        <end position="41"/>
    </location>
</feature>
<evidence type="ECO:0000313" key="11">
    <source>
        <dbReference type="EMBL" id="RDI22729.1"/>
    </source>
</evidence>
<reference evidence="11 12" key="1">
    <citation type="submission" date="2018-07" db="EMBL/GenBank/DDBJ databases">
        <title>Genomic Encyclopedia of Type Strains, Phase IV (KMG-IV): sequencing the most valuable type-strain genomes for metagenomic binning, comparative biology and taxonomic classification.</title>
        <authorList>
            <person name="Goeker M."/>
        </authorList>
    </citation>
    <scope>NUCLEOTIDE SEQUENCE [LARGE SCALE GENOMIC DNA]</scope>
    <source>
        <strain evidence="11 12">DSM 21352</strain>
    </source>
</reference>
<evidence type="ECO:0000313" key="12">
    <source>
        <dbReference type="Proteomes" id="UP000255265"/>
    </source>
</evidence>
<accession>A0A370FCQ7</accession>
<dbReference type="NCBIfam" id="NF002815">
    <property type="entry name" value="PRK02967.1"/>
    <property type="match status" value="1"/>
</dbReference>
<feature type="region of interest" description="Disordered" evidence="8">
    <location>
        <begin position="145"/>
        <end position="164"/>
    </location>
</feature>
<evidence type="ECO:0000256" key="5">
    <source>
        <dbReference type="ARBA" id="ARBA00023125"/>
    </source>
</evidence>
<keyword evidence="4 7" id="KW-0805">Transcription regulation</keyword>
<dbReference type="Gene3D" id="1.10.1220.10">
    <property type="entry name" value="Met repressor-like"/>
    <property type="match status" value="1"/>
</dbReference>
<dbReference type="InterPro" id="IPR045865">
    <property type="entry name" value="ACT-like_dom_sf"/>
</dbReference>
<gene>
    <name evidence="11" type="ORF">DFR41_107132</name>
</gene>
<dbReference type="GO" id="GO:0003700">
    <property type="term" value="F:DNA-binding transcription factor activity"/>
    <property type="evidence" value="ECO:0007669"/>
    <property type="project" value="UniProtKB-UniRule"/>
</dbReference>
<dbReference type="SUPFAM" id="SSF55021">
    <property type="entry name" value="ACT-like"/>
    <property type="match status" value="1"/>
</dbReference>
<dbReference type="SUPFAM" id="SSF47598">
    <property type="entry name" value="Ribbon-helix-helix"/>
    <property type="match status" value="1"/>
</dbReference>
<dbReference type="NCBIfam" id="NF003381">
    <property type="entry name" value="PRK04460.1"/>
    <property type="match status" value="1"/>
</dbReference>
<dbReference type="Proteomes" id="UP000255265">
    <property type="component" value="Unassembled WGS sequence"/>
</dbReference>
<dbReference type="Pfam" id="PF08753">
    <property type="entry name" value="NikR_C"/>
    <property type="match status" value="1"/>
</dbReference>
<evidence type="ECO:0000256" key="3">
    <source>
        <dbReference type="ARBA" id="ARBA00022723"/>
    </source>
</evidence>
<dbReference type="Gene3D" id="3.30.70.1150">
    <property type="entry name" value="ACT-like. Chain A, domain 2"/>
    <property type="match status" value="1"/>
</dbReference>
<feature type="domain" description="Transcription factor NikR nickel binding C-terminal" evidence="10">
    <location>
        <begin position="63"/>
        <end position="138"/>
    </location>
</feature>
<dbReference type="InterPro" id="IPR027271">
    <property type="entry name" value="Acetolactate_synth/TF_NikR_C"/>
</dbReference>
<feature type="binding site" evidence="7">
    <location>
        <position position="86"/>
    </location>
    <ligand>
        <name>Ni(2+)</name>
        <dbReference type="ChEBI" id="CHEBI:49786"/>
    </ligand>
</feature>
<feature type="binding site" evidence="7">
    <location>
        <position position="105"/>
    </location>
    <ligand>
        <name>Ni(2+)</name>
        <dbReference type="ChEBI" id="CHEBI:49786"/>
    </ligand>
</feature>
<dbReference type="OrthoDB" id="9806294at2"/>
<dbReference type="Pfam" id="PF01402">
    <property type="entry name" value="RHH_1"/>
    <property type="match status" value="1"/>
</dbReference>
<organism evidence="11 12">
    <name type="scientific">Pseudacidovorax intermedius</name>
    <dbReference type="NCBI Taxonomy" id="433924"/>
    <lineage>
        <taxon>Bacteria</taxon>
        <taxon>Pseudomonadati</taxon>
        <taxon>Pseudomonadota</taxon>
        <taxon>Betaproteobacteria</taxon>
        <taxon>Burkholderiales</taxon>
        <taxon>Comamonadaceae</taxon>
        <taxon>Pseudacidovorax</taxon>
    </lineage>
</organism>
<keyword evidence="12" id="KW-1185">Reference proteome</keyword>
<dbReference type="GO" id="GO:0016151">
    <property type="term" value="F:nickel cation binding"/>
    <property type="evidence" value="ECO:0007669"/>
    <property type="project" value="UniProtKB-UniRule"/>
</dbReference>
<dbReference type="InterPro" id="IPR022988">
    <property type="entry name" value="Ni_resp_reg_NikR"/>
</dbReference>
<comment type="caution">
    <text evidence="11">The sequence shown here is derived from an EMBL/GenBank/DDBJ whole genome shotgun (WGS) entry which is preliminary data.</text>
</comment>
<evidence type="ECO:0000256" key="1">
    <source>
        <dbReference type="ARBA" id="ARBA00008478"/>
    </source>
</evidence>
<dbReference type="InterPro" id="IPR002145">
    <property type="entry name" value="CopG"/>
</dbReference>
<evidence type="ECO:0000256" key="6">
    <source>
        <dbReference type="ARBA" id="ARBA00023163"/>
    </source>
</evidence>
<protein>
    <recommendedName>
        <fullName evidence="7">Putative nickel-responsive regulator</fullName>
    </recommendedName>
</protein>
<feature type="binding site" evidence="7">
    <location>
        <position position="99"/>
    </location>
    <ligand>
        <name>Ni(2+)</name>
        <dbReference type="ChEBI" id="CHEBI:49786"/>
    </ligand>
</feature>
<dbReference type="GO" id="GO:0003677">
    <property type="term" value="F:DNA binding"/>
    <property type="evidence" value="ECO:0007669"/>
    <property type="project" value="UniProtKB-KW"/>
</dbReference>
<evidence type="ECO:0000256" key="4">
    <source>
        <dbReference type="ARBA" id="ARBA00023015"/>
    </source>
</evidence>
<dbReference type="InterPro" id="IPR014864">
    <property type="entry name" value="TF_NikR_Ni-bd_C"/>
</dbReference>
<comment type="cofactor">
    <cofactor evidence="7">
        <name>Ni(2+)</name>
        <dbReference type="ChEBI" id="CHEBI:49786"/>
    </cofactor>
    <text evidence="7">Binds 1 nickel ion per subunit.</text>
</comment>
<keyword evidence="5 7" id="KW-0238">DNA-binding</keyword>
<dbReference type="EMBL" id="QQAV01000007">
    <property type="protein sequence ID" value="RDI22729.1"/>
    <property type="molecule type" value="Genomic_DNA"/>
</dbReference>
<keyword evidence="6 7" id="KW-0804">Transcription</keyword>
<sequence>MQRFTISLDDDLAKEFDAFIAAKAYANRSEAVRDLIRARLGDAVLAEAGAQRSTARARVAACVANVSYVYDHHEQAVTSRVLDLQHDHHDLVVTSLHTHLDHHHCMETAVLRGPAAAVQALAEQLVAQRGVRHGNIHLVPLVAGQAHGHGKGDQASHQHFSPLT</sequence>
<evidence type="ECO:0000259" key="10">
    <source>
        <dbReference type="Pfam" id="PF08753"/>
    </source>
</evidence>
<evidence type="ECO:0000256" key="2">
    <source>
        <dbReference type="ARBA" id="ARBA00022596"/>
    </source>
</evidence>
<feature type="binding site" evidence="7">
    <location>
        <position position="97"/>
    </location>
    <ligand>
        <name>Ni(2+)</name>
        <dbReference type="ChEBI" id="CHEBI:49786"/>
    </ligand>
</feature>
<dbReference type="GO" id="GO:0010045">
    <property type="term" value="P:response to nickel cation"/>
    <property type="evidence" value="ECO:0007669"/>
    <property type="project" value="InterPro"/>
</dbReference>
<comment type="function">
    <text evidence="7">Transcriptional regulator.</text>
</comment>
<keyword evidence="3 7" id="KW-0479">Metal-binding</keyword>
<comment type="similarity">
    <text evidence="1 7">Belongs to the transcriptional regulatory CopG/NikR family.</text>
</comment>
<evidence type="ECO:0000256" key="7">
    <source>
        <dbReference type="HAMAP-Rule" id="MF_00476"/>
    </source>
</evidence>
<name>A0A370FCQ7_9BURK</name>
<dbReference type="AlphaFoldDB" id="A0A370FCQ7"/>
<dbReference type="InterPro" id="IPR010985">
    <property type="entry name" value="Ribbon_hlx_hlx"/>
</dbReference>
<dbReference type="PANTHER" id="PTHR34719:SF2">
    <property type="entry name" value="NICKEL-RESPONSIVE REGULATOR"/>
    <property type="match status" value="1"/>
</dbReference>
<dbReference type="PANTHER" id="PTHR34719">
    <property type="entry name" value="NICKEL-RESPONSIVE REGULATOR"/>
    <property type="match status" value="1"/>
</dbReference>
<evidence type="ECO:0000256" key="8">
    <source>
        <dbReference type="SAM" id="MobiDB-lite"/>
    </source>
</evidence>